<protein>
    <recommendedName>
        <fullName evidence="3">Flagellar biosynthesis protein FlhF</fullName>
    </recommendedName>
    <alternativeName>
        <fullName evidence="13">Flagella-associated GTP-binding protein</fullName>
    </alternativeName>
</protein>
<dbReference type="InterPro" id="IPR027417">
    <property type="entry name" value="P-loop_NTPase"/>
</dbReference>
<evidence type="ECO:0000256" key="2">
    <source>
        <dbReference type="ARBA" id="ARBA00008531"/>
    </source>
</evidence>
<dbReference type="Gene3D" id="3.40.50.300">
    <property type="entry name" value="P-loop containing nucleotide triphosphate hydrolases"/>
    <property type="match status" value="1"/>
</dbReference>
<evidence type="ECO:0000256" key="8">
    <source>
        <dbReference type="ARBA" id="ARBA00022927"/>
    </source>
</evidence>
<evidence type="ECO:0000256" key="1">
    <source>
        <dbReference type="ARBA" id="ARBA00004413"/>
    </source>
</evidence>
<feature type="domain" description="SRP54-type proteins GTP-binding" evidence="17">
    <location>
        <begin position="359"/>
        <end position="550"/>
    </location>
</feature>
<dbReference type="InterPro" id="IPR000897">
    <property type="entry name" value="SRP54_GTPase_dom"/>
</dbReference>
<evidence type="ECO:0000313" key="18">
    <source>
        <dbReference type="EMBL" id="KAF1017226.1"/>
    </source>
</evidence>
<dbReference type="InterPro" id="IPR003593">
    <property type="entry name" value="AAA+_ATPase"/>
</dbReference>
<evidence type="ECO:0000256" key="15">
    <source>
        <dbReference type="SAM" id="MobiDB-lite"/>
    </source>
</evidence>
<comment type="function">
    <text evidence="12">Necessary for flagellar biosynthesis. May be involved in translocation of the flagellum.</text>
</comment>
<evidence type="ECO:0000256" key="14">
    <source>
        <dbReference type="SAM" id="Coils"/>
    </source>
</evidence>
<dbReference type="GO" id="GO:0015031">
    <property type="term" value="P:protein transport"/>
    <property type="evidence" value="ECO:0007669"/>
    <property type="project" value="UniProtKB-KW"/>
</dbReference>
<comment type="caution">
    <text evidence="18">The sequence shown here is derived from an EMBL/GenBank/DDBJ whole genome shotgun (WGS) entry which is preliminary data.</text>
</comment>
<evidence type="ECO:0000256" key="9">
    <source>
        <dbReference type="ARBA" id="ARBA00023134"/>
    </source>
</evidence>
<dbReference type="GO" id="GO:0005047">
    <property type="term" value="F:signal recognition particle binding"/>
    <property type="evidence" value="ECO:0007669"/>
    <property type="project" value="TreeGrafter"/>
</dbReference>
<dbReference type="AlphaFoldDB" id="A0A7V8FJK0"/>
<dbReference type="FunFam" id="3.40.50.300:FF:000695">
    <property type="entry name" value="Flagellar biosynthesis regulator FlhF"/>
    <property type="match status" value="1"/>
</dbReference>
<dbReference type="GO" id="GO:0005525">
    <property type="term" value="F:GTP binding"/>
    <property type="evidence" value="ECO:0007669"/>
    <property type="project" value="UniProtKB-KW"/>
</dbReference>
<dbReference type="GO" id="GO:0006614">
    <property type="term" value="P:SRP-dependent cotranslational protein targeting to membrane"/>
    <property type="evidence" value="ECO:0007669"/>
    <property type="project" value="InterPro"/>
</dbReference>
<dbReference type="SMART" id="SM00962">
    <property type="entry name" value="SRP54"/>
    <property type="match status" value="1"/>
</dbReference>
<accession>A0A7V8FJK0</accession>
<dbReference type="Pfam" id="PF00448">
    <property type="entry name" value="SRP54"/>
    <property type="match status" value="1"/>
</dbReference>
<evidence type="ECO:0000256" key="11">
    <source>
        <dbReference type="ARBA" id="ARBA00023225"/>
    </source>
</evidence>
<dbReference type="Proteomes" id="UP000487117">
    <property type="component" value="Unassembled WGS sequence"/>
</dbReference>
<keyword evidence="18" id="KW-0282">Flagellum</keyword>
<dbReference type="GO" id="GO:0044781">
    <property type="term" value="P:bacterial-type flagellum organization"/>
    <property type="evidence" value="ECO:0007669"/>
    <property type="project" value="UniProtKB-KW"/>
</dbReference>
<dbReference type="SMART" id="SM00382">
    <property type="entry name" value="AAA"/>
    <property type="match status" value="1"/>
</dbReference>
<name>A0A7V8FJK0_STEMA</name>
<reference evidence="19" key="1">
    <citation type="journal article" date="2020" name="MBio">
        <title>Horizontal gene transfer to a defensive symbiont with a reduced genome amongst a multipartite beetle microbiome.</title>
        <authorList>
            <person name="Waterworth S.C."/>
            <person name="Florez L.V."/>
            <person name="Rees E.R."/>
            <person name="Hertweck C."/>
            <person name="Kaltenpoth M."/>
            <person name="Kwan J.C."/>
        </authorList>
    </citation>
    <scope>NUCLEOTIDE SEQUENCE [LARGE SCALE GENOMIC DNA]</scope>
</reference>
<dbReference type="GO" id="GO:0005886">
    <property type="term" value="C:plasma membrane"/>
    <property type="evidence" value="ECO:0007669"/>
    <property type="project" value="UniProtKB-SubCell"/>
</dbReference>
<evidence type="ECO:0000256" key="3">
    <source>
        <dbReference type="ARBA" id="ARBA00014919"/>
    </source>
</evidence>
<comment type="similarity">
    <text evidence="2">Belongs to the GTP-binding SRP family.</text>
</comment>
<gene>
    <name evidence="18" type="primary">flhF</name>
    <name evidence="18" type="ORF">GAK31_00487</name>
</gene>
<evidence type="ECO:0000259" key="16">
    <source>
        <dbReference type="SMART" id="SM00382"/>
    </source>
</evidence>
<dbReference type="PANTHER" id="PTHR43134">
    <property type="entry name" value="SIGNAL RECOGNITION PARTICLE RECEPTOR SUBUNIT ALPHA"/>
    <property type="match status" value="1"/>
</dbReference>
<keyword evidence="6" id="KW-0547">Nucleotide-binding</keyword>
<dbReference type="CDD" id="cd17873">
    <property type="entry name" value="FlhF"/>
    <property type="match status" value="1"/>
</dbReference>
<evidence type="ECO:0000313" key="19">
    <source>
        <dbReference type="Proteomes" id="UP000487117"/>
    </source>
</evidence>
<dbReference type="InterPro" id="IPR047040">
    <property type="entry name" value="FlhF__GTPase_dom"/>
</dbReference>
<evidence type="ECO:0000256" key="5">
    <source>
        <dbReference type="ARBA" id="ARBA00022475"/>
    </source>
</evidence>
<evidence type="ECO:0000256" key="13">
    <source>
        <dbReference type="ARBA" id="ARBA00030866"/>
    </source>
</evidence>
<keyword evidence="18" id="KW-0966">Cell projection</keyword>
<dbReference type="SUPFAM" id="SSF52540">
    <property type="entry name" value="P-loop containing nucleoside triphosphate hydrolases"/>
    <property type="match status" value="1"/>
</dbReference>
<organism evidence="18 19">
    <name type="scientific">Stenotrophomonas maltophilia</name>
    <name type="common">Pseudomonas maltophilia</name>
    <name type="synonym">Xanthomonas maltophilia</name>
    <dbReference type="NCBI Taxonomy" id="40324"/>
    <lineage>
        <taxon>Bacteria</taxon>
        <taxon>Pseudomonadati</taxon>
        <taxon>Pseudomonadota</taxon>
        <taxon>Gammaproteobacteria</taxon>
        <taxon>Lysobacterales</taxon>
        <taxon>Lysobacteraceae</taxon>
        <taxon>Stenotrophomonas</taxon>
        <taxon>Stenotrophomonas maltophilia group</taxon>
    </lineage>
</organism>
<keyword evidence="5" id="KW-1003">Cell membrane</keyword>
<keyword evidence="18" id="KW-0969">Cilium</keyword>
<keyword evidence="8" id="KW-0653">Protein transport</keyword>
<dbReference type="EMBL" id="WNDS01000001">
    <property type="protein sequence ID" value="KAF1017226.1"/>
    <property type="molecule type" value="Genomic_DNA"/>
</dbReference>
<feature type="coiled-coil region" evidence="14">
    <location>
        <begin position="264"/>
        <end position="291"/>
    </location>
</feature>
<dbReference type="PANTHER" id="PTHR43134:SF3">
    <property type="entry name" value="FLAGELLAR BIOSYNTHESIS PROTEIN FLHF"/>
    <property type="match status" value="1"/>
</dbReference>
<comment type="subcellular location">
    <subcellularLocation>
        <location evidence="1">Cell membrane</location>
        <topology evidence="1">Peripheral membrane protein</topology>
        <orientation evidence="1">Cytoplasmic side</orientation>
    </subcellularLocation>
</comment>
<keyword evidence="4" id="KW-0813">Transport</keyword>
<keyword evidence="10" id="KW-0472">Membrane</keyword>
<feature type="region of interest" description="Disordered" evidence="15">
    <location>
        <begin position="1"/>
        <end position="21"/>
    </location>
</feature>
<evidence type="ECO:0000256" key="12">
    <source>
        <dbReference type="ARBA" id="ARBA00025337"/>
    </source>
</evidence>
<sequence>MQTTDHPRSPTPTLPTSSRDHSMKIKRFVAADMRSAMNLVRKEHGPDAVILSNRRIEEGIEIVAAANYDESTVQRALEASRRDVAPPRPAKPRTAADAVIAAVTRRKAPSLAPEPVAATTSAVAALARAAVGATGRTLDSADEIVPTRGSSGFVDTLARAGVNEPALPEQIFAPFAHNATQPPADPSEPAPVLNRARFQIDPPHEDDLTAPAAVAHAMVAQAALAPPPLPAVGANADTVEAPVAEPAPALAAAPAATPPSLTLVARDEEEIRQLRQEAAGMRHVIEREMNRFTDERLRGSAVRATALDLMDEYGFDAGIARDVAMQIPLETEAHRGRGLMLGLLSRKLPIAPVDPLEEGGVIAQVGPTGAGKTTTIAKLASRFAEKHAPRDVALVTTDTLRIGAREQLYGYGRQLGIAVHEAASGSDLGQLLERLKDYKLVLIDTAGLGPRDRALAAQLQWLRAAHQVRTLLVLPANTSFGDMDEVVRRFGSANLQGLVLSKLDETGRFGSALSVAVDHKLPITWVTDGQDVPEDLHRASAANLVLRLEDLRRAADMPCNPELNHAVA</sequence>
<keyword evidence="9" id="KW-0342">GTP-binding</keyword>
<evidence type="ECO:0000259" key="17">
    <source>
        <dbReference type="SMART" id="SM00962"/>
    </source>
</evidence>
<dbReference type="GO" id="GO:0003924">
    <property type="term" value="F:GTPase activity"/>
    <property type="evidence" value="ECO:0007669"/>
    <property type="project" value="InterPro"/>
</dbReference>
<evidence type="ECO:0000256" key="7">
    <source>
        <dbReference type="ARBA" id="ARBA00022795"/>
    </source>
</evidence>
<evidence type="ECO:0000256" key="4">
    <source>
        <dbReference type="ARBA" id="ARBA00022448"/>
    </source>
</evidence>
<evidence type="ECO:0000256" key="10">
    <source>
        <dbReference type="ARBA" id="ARBA00023136"/>
    </source>
</evidence>
<keyword evidence="7" id="KW-1005">Bacterial flagellum biogenesis</keyword>
<keyword evidence="14" id="KW-0175">Coiled coil</keyword>
<evidence type="ECO:0000256" key="6">
    <source>
        <dbReference type="ARBA" id="ARBA00022741"/>
    </source>
</evidence>
<keyword evidence="11" id="KW-1006">Bacterial flagellum protein export</keyword>
<proteinExistence type="inferred from homology"/>
<feature type="domain" description="AAA+ ATPase" evidence="16">
    <location>
        <begin position="358"/>
        <end position="552"/>
    </location>
</feature>